<organism evidence="2 3">
    <name type="scientific">Hoeflea halophila</name>
    <dbReference type="NCBI Taxonomy" id="714899"/>
    <lineage>
        <taxon>Bacteria</taxon>
        <taxon>Pseudomonadati</taxon>
        <taxon>Pseudomonadota</taxon>
        <taxon>Alphaproteobacteria</taxon>
        <taxon>Hyphomicrobiales</taxon>
        <taxon>Rhizobiaceae</taxon>
        <taxon>Hoeflea</taxon>
    </lineage>
</organism>
<keyword evidence="3" id="KW-1185">Reference proteome</keyword>
<dbReference type="AlphaFoldDB" id="A0A286IG92"/>
<proteinExistence type="predicted"/>
<reference evidence="3" key="1">
    <citation type="submission" date="2017-08" db="EMBL/GenBank/DDBJ databases">
        <authorList>
            <person name="Varghese N."/>
            <person name="Submissions S."/>
        </authorList>
    </citation>
    <scope>NUCLEOTIDE SEQUENCE [LARGE SCALE GENOMIC DNA]</scope>
    <source>
        <strain evidence="3">KCTC 23107</strain>
    </source>
</reference>
<evidence type="ECO:0000313" key="2">
    <source>
        <dbReference type="EMBL" id="SOE18344.1"/>
    </source>
</evidence>
<name>A0A286IG92_9HYPH</name>
<sequence length="256" mass="27994">MIKPDADSAPQLRQLGETFTRRRLSKRLLQSELVQRTGSALIGWALGAIWRSNRDNGTSTDWETMLDGEWPAIFALWHGQHLLVPYASPSDRKFTSLVSRSADAEINARVLTRAGIDVIRGSGGRESSRTDTGKGGVKALISMRTALKRGVNVVMIADISKGEPRRAGEGIVTLAKISGRPIVPVALATSRRRVLERTWDKTTINLPFGTRSVRLAPPIYVDPKAGEQEMADARLRVTAELNRVTEEAMRAVGGAT</sequence>
<evidence type="ECO:0000259" key="1">
    <source>
        <dbReference type="Pfam" id="PF04028"/>
    </source>
</evidence>
<dbReference type="CDD" id="cd07983">
    <property type="entry name" value="LPLAT_DUF374-like"/>
    <property type="match status" value="1"/>
</dbReference>
<protein>
    <recommendedName>
        <fullName evidence="1">DUF374 domain-containing protein</fullName>
    </recommendedName>
</protein>
<evidence type="ECO:0000313" key="3">
    <source>
        <dbReference type="Proteomes" id="UP000219465"/>
    </source>
</evidence>
<dbReference type="RefSeq" id="WP_097108832.1">
    <property type="nucleotide sequence ID" value="NZ_OCPC01000005.1"/>
</dbReference>
<feature type="domain" description="DUF374" evidence="1">
    <location>
        <begin position="90"/>
        <end position="162"/>
    </location>
</feature>
<dbReference type="EMBL" id="OCPC01000005">
    <property type="protein sequence ID" value="SOE18344.1"/>
    <property type="molecule type" value="Genomic_DNA"/>
</dbReference>
<gene>
    <name evidence="2" type="ORF">SAMN05877838_3266</name>
</gene>
<accession>A0A286IG92</accession>
<dbReference type="OrthoDB" id="9810508at2"/>
<dbReference type="InterPro" id="IPR007172">
    <property type="entry name" value="DUF374"/>
</dbReference>
<dbReference type="Pfam" id="PF04028">
    <property type="entry name" value="DUF374"/>
    <property type="match status" value="1"/>
</dbReference>
<dbReference type="Proteomes" id="UP000219465">
    <property type="component" value="Unassembled WGS sequence"/>
</dbReference>